<keyword evidence="4" id="KW-1185">Reference proteome</keyword>
<evidence type="ECO:0000313" key="5">
    <source>
        <dbReference type="Proteomes" id="UP000038204"/>
    </source>
</evidence>
<accession>A0A0T9RSQ3</accession>
<gene>
    <name evidence="2" type="ORF">BF17_22055</name>
    <name evidence="3" type="ORF">ERS008667_04407</name>
</gene>
<protein>
    <recommendedName>
        <fullName evidence="1">CdiI C-terminal domain-containing protein</fullName>
    </recommendedName>
</protein>
<evidence type="ECO:0000313" key="2">
    <source>
        <dbReference type="EMBL" id="AHK21646.1"/>
    </source>
</evidence>
<dbReference type="AlphaFoldDB" id="A0A0T9RSQ3"/>
<sequence length="145" mass="17132">MFGIFPENEPLEMDGELVQVAKIVIDDFWEPLQLPLSYWELKDYKRSWLASIEKGLHSKNHAALAVSMYDPEQTNFIFVWVMYFQDDIVFLQNKVLFLEDHPSFTIENINDFITPRITHTEDGHKISEWRTDLNSIMIFCNSLTE</sequence>
<dbReference type="Pfam" id="PF18228">
    <property type="entry name" value="CdiI_N"/>
    <property type="match status" value="1"/>
</dbReference>
<dbReference type="CDD" id="cd20699">
    <property type="entry name" value="CdiI_ECL-like"/>
    <property type="match status" value="1"/>
</dbReference>
<feature type="domain" description="CdiI C-terminal" evidence="1">
    <location>
        <begin position="35"/>
        <end position="138"/>
    </location>
</feature>
<dbReference type="Proteomes" id="UP000038204">
    <property type="component" value="Unassembled WGS sequence"/>
</dbReference>
<dbReference type="KEGG" id="ysi:BF17_22055"/>
<dbReference type="PATRIC" id="fig|367190.3.peg.4347"/>
<dbReference type="EMBL" id="CQBK01000091">
    <property type="protein sequence ID" value="CNI82021.1"/>
    <property type="molecule type" value="Genomic_DNA"/>
</dbReference>
<evidence type="ECO:0000313" key="4">
    <source>
        <dbReference type="Proteomes" id="UP000019439"/>
    </source>
</evidence>
<name>A0A0T9RSQ3_9GAMM</name>
<dbReference type="Gene3D" id="3.30.2450.20">
    <property type="match status" value="1"/>
</dbReference>
<reference evidence="2 4" key="1">
    <citation type="journal article" date="2014" name="Genome Announc.">
        <title>Genome Sequence of Yersinia similis Y228T, a Member of the Yersinia pseudotuberculosis Complex.</title>
        <authorList>
            <person name="Sprague L.D."/>
            <person name="Neubauer H."/>
        </authorList>
    </citation>
    <scope>NUCLEOTIDE SEQUENCE [LARGE SCALE GENOMIC DNA]</scope>
    <source>
        <strain evidence="2 4">228</strain>
    </source>
</reference>
<dbReference type="InterPro" id="IPR040509">
    <property type="entry name" value="CdiI_C"/>
</dbReference>
<evidence type="ECO:0000259" key="1">
    <source>
        <dbReference type="Pfam" id="PF18228"/>
    </source>
</evidence>
<dbReference type="GeneID" id="96666031"/>
<organism evidence="3 5">
    <name type="scientific">Yersinia similis</name>
    <dbReference type="NCBI Taxonomy" id="367190"/>
    <lineage>
        <taxon>Bacteria</taxon>
        <taxon>Pseudomonadati</taxon>
        <taxon>Pseudomonadota</taxon>
        <taxon>Gammaproteobacteria</taxon>
        <taxon>Enterobacterales</taxon>
        <taxon>Yersiniaceae</taxon>
        <taxon>Yersinia</taxon>
    </lineage>
</organism>
<dbReference type="EMBL" id="CP007230">
    <property type="protein sequence ID" value="AHK21646.1"/>
    <property type="molecule type" value="Genomic_DNA"/>
</dbReference>
<dbReference type="RefSeq" id="WP_025384260.1">
    <property type="nucleotide sequence ID" value="NZ_CGBP01000067.1"/>
</dbReference>
<reference evidence="3 5" key="2">
    <citation type="submission" date="2015-03" db="EMBL/GenBank/DDBJ databases">
        <authorList>
            <person name="Murphy D."/>
        </authorList>
    </citation>
    <scope>NUCLEOTIDE SEQUENCE [LARGE SCALE GENOMIC DNA]</scope>
    <source>
        <strain evidence="3 5">Y233</strain>
    </source>
</reference>
<proteinExistence type="predicted"/>
<evidence type="ECO:0000313" key="3">
    <source>
        <dbReference type="EMBL" id="CNI82021.1"/>
    </source>
</evidence>
<dbReference type="InterPro" id="IPR053755">
    <property type="entry name" value="CDI_immunity_sf"/>
</dbReference>
<dbReference type="Proteomes" id="UP000019439">
    <property type="component" value="Chromosome"/>
</dbReference>